<dbReference type="InterPro" id="IPR056238">
    <property type="entry name" value="YunG-like"/>
</dbReference>
<proteinExistence type="predicted"/>
<dbReference type="Pfam" id="PF24585">
    <property type="entry name" value="YunG"/>
    <property type="match status" value="1"/>
</dbReference>
<reference evidence="1 2" key="1">
    <citation type="submission" date="2019-03" db="EMBL/GenBank/DDBJ databases">
        <title>Sequencing the genomes of 1000 actinobacteria strains.</title>
        <authorList>
            <person name="Klenk H.-P."/>
        </authorList>
    </citation>
    <scope>NUCLEOTIDE SEQUENCE [LARGE SCALE GENOMIC DNA]</scope>
    <source>
        <strain evidence="1 2">DSM 18936</strain>
    </source>
</reference>
<dbReference type="AlphaFoldDB" id="A0A4R7HZ51"/>
<keyword evidence="2" id="KW-1185">Reference proteome</keyword>
<protein>
    <submittedName>
        <fullName evidence="1">Uncharacterized protein</fullName>
    </submittedName>
</protein>
<name>A0A4R7HZ51_9ACTN</name>
<sequence length="138" mass="15218">MPFEHVSVSESTLDRVVAAIVASWSNESSASPDDWSLGNPAKGQCEVSSFVAWELLGGELVLGHVYAGTDFQEYHYWNRIDGADLDLTRRQFVNGETITEVDTLTSAFIEANRADMRPELAQRIDVLRVSVAERLGAS</sequence>
<evidence type="ECO:0000313" key="2">
    <source>
        <dbReference type="Proteomes" id="UP000294558"/>
    </source>
</evidence>
<gene>
    <name evidence="1" type="ORF">BDK89_1003</name>
</gene>
<dbReference type="RefSeq" id="WP_208293970.1">
    <property type="nucleotide sequence ID" value="NZ_SOAU01000001.1"/>
</dbReference>
<accession>A0A4R7HZ51</accession>
<dbReference type="EMBL" id="SOAU01000001">
    <property type="protein sequence ID" value="TDT15433.1"/>
    <property type="molecule type" value="Genomic_DNA"/>
</dbReference>
<organism evidence="1 2">
    <name type="scientific">Ilumatobacter fluminis</name>
    <dbReference type="NCBI Taxonomy" id="467091"/>
    <lineage>
        <taxon>Bacteria</taxon>
        <taxon>Bacillati</taxon>
        <taxon>Actinomycetota</taxon>
        <taxon>Acidimicrobiia</taxon>
        <taxon>Acidimicrobiales</taxon>
        <taxon>Ilumatobacteraceae</taxon>
        <taxon>Ilumatobacter</taxon>
    </lineage>
</organism>
<comment type="caution">
    <text evidence="1">The sequence shown here is derived from an EMBL/GenBank/DDBJ whole genome shotgun (WGS) entry which is preliminary data.</text>
</comment>
<dbReference type="Proteomes" id="UP000294558">
    <property type="component" value="Unassembled WGS sequence"/>
</dbReference>
<evidence type="ECO:0000313" key="1">
    <source>
        <dbReference type="EMBL" id="TDT15433.1"/>
    </source>
</evidence>